<evidence type="ECO:0000313" key="2">
    <source>
        <dbReference type="EMBL" id="MBB5984194.1"/>
    </source>
</evidence>
<accession>A0ABR6NAB3</accession>
<dbReference type="RefSeq" id="WP_184149022.1">
    <property type="nucleotide sequence ID" value="NZ_JACHKA010000001.1"/>
</dbReference>
<sequence>MQRKGPSLQGVTVDPDGSPKAAEGCVAVAPQDMREALGRLQWGTVLRIG</sequence>
<dbReference type="EMBL" id="JACHKA010000001">
    <property type="protein sequence ID" value="MBB5984194.1"/>
    <property type="molecule type" value="Genomic_DNA"/>
</dbReference>
<evidence type="ECO:0000256" key="1">
    <source>
        <dbReference type="SAM" id="MobiDB-lite"/>
    </source>
</evidence>
<dbReference type="Proteomes" id="UP001138540">
    <property type="component" value="Unassembled WGS sequence"/>
</dbReference>
<name>A0ABR6NAB3_9SPHN</name>
<keyword evidence="3" id="KW-1185">Reference proteome</keyword>
<proteinExistence type="predicted"/>
<comment type="caution">
    <text evidence="2">The sequence shown here is derived from an EMBL/GenBank/DDBJ whole genome shotgun (WGS) entry which is preliminary data.</text>
</comment>
<reference evidence="2 3" key="1">
    <citation type="submission" date="2020-08" db="EMBL/GenBank/DDBJ databases">
        <title>Exploring microbial biodiversity for novel pathways involved in the catabolism of aromatic compounds derived from lignin.</title>
        <authorList>
            <person name="Elkins J."/>
        </authorList>
    </citation>
    <scope>NUCLEOTIDE SEQUENCE [LARGE SCALE GENOMIC DNA]</scope>
    <source>
        <strain evidence="2 3">B1D3A</strain>
    </source>
</reference>
<organism evidence="2 3">
    <name type="scientific">Sphingobium lignivorans</name>
    <dbReference type="NCBI Taxonomy" id="2735886"/>
    <lineage>
        <taxon>Bacteria</taxon>
        <taxon>Pseudomonadati</taxon>
        <taxon>Pseudomonadota</taxon>
        <taxon>Alphaproteobacteria</taxon>
        <taxon>Sphingomonadales</taxon>
        <taxon>Sphingomonadaceae</taxon>
        <taxon>Sphingobium</taxon>
    </lineage>
</organism>
<gene>
    <name evidence="2" type="ORF">HNP60_000168</name>
</gene>
<protein>
    <submittedName>
        <fullName evidence="2">L,D-peptidoglycan transpeptidase YkuD (ErfK/YbiS/YcfS/YnhG family)</fullName>
    </submittedName>
</protein>
<feature type="region of interest" description="Disordered" evidence="1">
    <location>
        <begin position="1"/>
        <end position="22"/>
    </location>
</feature>
<evidence type="ECO:0000313" key="3">
    <source>
        <dbReference type="Proteomes" id="UP001138540"/>
    </source>
</evidence>